<dbReference type="SUPFAM" id="SSF46785">
    <property type="entry name" value="Winged helix' DNA-binding domain"/>
    <property type="match status" value="1"/>
</dbReference>
<feature type="domain" description="HTH marR-type" evidence="1">
    <location>
        <begin position="8"/>
        <end position="145"/>
    </location>
</feature>
<protein>
    <submittedName>
        <fullName evidence="2">MarR family transcriptional regulator</fullName>
    </submittedName>
</protein>
<dbReference type="InterPro" id="IPR036388">
    <property type="entry name" value="WH-like_DNA-bd_sf"/>
</dbReference>
<evidence type="ECO:0000313" key="2">
    <source>
        <dbReference type="EMBL" id="GII94040.1"/>
    </source>
</evidence>
<dbReference type="InterPro" id="IPR000835">
    <property type="entry name" value="HTH_MarR-typ"/>
</dbReference>
<dbReference type="PANTHER" id="PTHR33164">
    <property type="entry name" value="TRANSCRIPTIONAL REGULATOR, MARR FAMILY"/>
    <property type="match status" value="1"/>
</dbReference>
<gene>
    <name evidence="2" type="primary">marR_1</name>
    <name evidence="2" type="ORF">Ssi02_42710</name>
</gene>
<keyword evidence="3" id="KW-1185">Reference proteome</keyword>
<dbReference type="Proteomes" id="UP000606172">
    <property type="component" value="Unassembled WGS sequence"/>
</dbReference>
<evidence type="ECO:0000259" key="1">
    <source>
        <dbReference type="PROSITE" id="PS50995"/>
    </source>
</evidence>
<dbReference type="PROSITE" id="PS50995">
    <property type="entry name" value="HTH_MARR_2"/>
    <property type="match status" value="1"/>
</dbReference>
<sequence length="158" mass="17428">MTKADQGREELLREVVGVAVPNWAIRVVQLNNVVATRLGVTDTDVQCLHALDRHGPATPGELAKLVNLTTGSASRMIDRLVAADCVRRVPDPTDRRRVLIEPTQHGIDRVGQAYAGLITRTRDDLDDFTDDELRVVLRFVTAAEESTANEVHRLQTGP</sequence>
<dbReference type="SMART" id="SM00347">
    <property type="entry name" value="HTH_MARR"/>
    <property type="match status" value="1"/>
</dbReference>
<dbReference type="AlphaFoldDB" id="A0A919RJM5"/>
<dbReference type="GO" id="GO:0003700">
    <property type="term" value="F:DNA-binding transcription factor activity"/>
    <property type="evidence" value="ECO:0007669"/>
    <property type="project" value="InterPro"/>
</dbReference>
<dbReference type="EMBL" id="BOOW01000028">
    <property type="protein sequence ID" value="GII94040.1"/>
    <property type="molecule type" value="Genomic_DNA"/>
</dbReference>
<dbReference type="InterPro" id="IPR039422">
    <property type="entry name" value="MarR/SlyA-like"/>
</dbReference>
<dbReference type="InterPro" id="IPR036390">
    <property type="entry name" value="WH_DNA-bd_sf"/>
</dbReference>
<dbReference type="Pfam" id="PF12802">
    <property type="entry name" value="MarR_2"/>
    <property type="match status" value="1"/>
</dbReference>
<comment type="caution">
    <text evidence="2">The sequence shown here is derived from an EMBL/GenBank/DDBJ whole genome shotgun (WGS) entry which is preliminary data.</text>
</comment>
<proteinExistence type="predicted"/>
<dbReference type="RefSeq" id="WP_204027951.1">
    <property type="nucleotide sequence ID" value="NZ_BOOW01000028.1"/>
</dbReference>
<accession>A0A919RJM5</accession>
<reference evidence="2" key="1">
    <citation type="submission" date="2021-01" db="EMBL/GenBank/DDBJ databases">
        <title>Whole genome shotgun sequence of Sinosporangium siamense NBRC 109515.</title>
        <authorList>
            <person name="Komaki H."/>
            <person name="Tamura T."/>
        </authorList>
    </citation>
    <scope>NUCLEOTIDE SEQUENCE</scope>
    <source>
        <strain evidence="2">NBRC 109515</strain>
    </source>
</reference>
<evidence type="ECO:0000313" key="3">
    <source>
        <dbReference type="Proteomes" id="UP000606172"/>
    </source>
</evidence>
<organism evidence="2 3">
    <name type="scientific">Sinosporangium siamense</name>
    <dbReference type="NCBI Taxonomy" id="1367973"/>
    <lineage>
        <taxon>Bacteria</taxon>
        <taxon>Bacillati</taxon>
        <taxon>Actinomycetota</taxon>
        <taxon>Actinomycetes</taxon>
        <taxon>Streptosporangiales</taxon>
        <taxon>Streptosporangiaceae</taxon>
        <taxon>Sinosporangium</taxon>
    </lineage>
</organism>
<dbReference type="GO" id="GO:0006950">
    <property type="term" value="P:response to stress"/>
    <property type="evidence" value="ECO:0007669"/>
    <property type="project" value="TreeGrafter"/>
</dbReference>
<name>A0A919RJM5_9ACTN</name>
<dbReference type="PANTHER" id="PTHR33164:SF106">
    <property type="entry name" value="TRANSCRIPTIONAL REGULATORY PROTEIN"/>
    <property type="match status" value="1"/>
</dbReference>
<dbReference type="Gene3D" id="1.10.10.10">
    <property type="entry name" value="Winged helix-like DNA-binding domain superfamily/Winged helix DNA-binding domain"/>
    <property type="match status" value="1"/>
</dbReference>